<sequence>MPNSNRGLIGLPLKPVQSRNALALSAIQEERASLDIVPQATAVATTTSSSPCGTSPTTVSSSNSNSSPIQSQPADSLRSAPATIRACSVAKLKDVQSAATRMSRVQSARANSTFMTNVKAQKSVKPKGLETSSERTRSVPCFDEPTTTAAAAASWQPSPRKVSQALLLSCLNDSLSVETVKQTPKKRKQQRRPCHPVHGLCRPLKICLHCTSQEKKEGREPRMVGTRTASDPTAPISYSKSSSFSPSDEQWTNAEALDKQRGLTMSSADEKGKLKRPKSFTKFNKQNVSPRSFPSKDENSLTCERASSFNGSKGRNDADIPILELATLEIVV</sequence>
<gene>
    <name evidence="2" type="ORF">PDE001_LOCUS1512</name>
</gene>
<name>A0AAV0T931_9STRA</name>
<evidence type="ECO:0000256" key="1">
    <source>
        <dbReference type="SAM" id="MobiDB-lite"/>
    </source>
</evidence>
<evidence type="ECO:0000313" key="3">
    <source>
        <dbReference type="Proteomes" id="UP001162029"/>
    </source>
</evidence>
<reference evidence="2" key="1">
    <citation type="submission" date="2022-12" db="EMBL/GenBank/DDBJ databases">
        <authorList>
            <person name="Webb A."/>
        </authorList>
    </citation>
    <scope>NUCLEOTIDE SEQUENCE</scope>
    <source>
        <strain evidence="2">Pd1</strain>
    </source>
</reference>
<comment type="caution">
    <text evidence="2">The sequence shown here is derived from an EMBL/GenBank/DDBJ whole genome shotgun (WGS) entry which is preliminary data.</text>
</comment>
<feature type="compositionally biased region" description="Low complexity" evidence="1">
    <location>
        <begin position="42"/>
        <end position="73"/>
    </location>
</feature>
<organism evidence="2 3">
    <name type="scientific">Peronospora destructor</name>
    <dbReference type="NCBI Taxonomy" id="86335"/>
    <lineage>
        <taxon>Eukaryota</taxon>
        <taxon>Sar</taxon>
        <taxon>Stramenopiles</taxon>
        <taxon>Oomycota</taxon>
        <taxon>Peronosporomycetes</taxon>
        <taxon>Peronosporales</taxon>
        <taxon>Peronosporaceae</taxon>
        <taxon>Peronospora</taxon>
    </lineage>
</organism>
<feature type="region of interest" description="Disordered" evidence="1">
    <location>
        <begin position="121"/>
        <end position="141"/>
    </location>
</feature>
<dbReference type="Proteomes" id="UP001162029">
    <property type="component" value="Unassembled WGS sequence"/>
</dbReference>
<dbReference type="EMBL" id="CANTFM010000253">
    <property type="protein sequence ID" value="CAI5716493.1"/>
    <property type="molecule type" value="Genomic_DNA"/>
</dbReference>
<feature type="region of interest" description="Disordered" evidence="1">
    <location>
        <begin position="215"/>
        <end position="316"/>
    </location>
</feature>
<evidence type="ECO:0000313" key="2">
    <source>
        <dbReference type="EMBL" id="CAI5716493.1"/>
    </source>
</evidence>
<keyword evidence="3" id="KW-1185">Reference proteome</keyword>
<feature type="compositionally biased region" description="Polar residues" evidence="1">
    <location>
        <begin position="300"/>
        <end position="313"/>
    </location>
</feature>
<dbReference type="AlphaFoldDB" id="A0AAV0T931"/>
<proteinExistence type="predicted"/>
<feature type="compositionally biased region" description="Low complexity" evidence="1">
    <location>
        <begin position="237"/>
        <end position="247"/>
    </location>
</feature>
<feature type="compositionally biased region" description="Polar residues" evidence="1">
    <location>
        <begin position="281"/>
        <end position="292"/>
    </location>
</feature>
<protein>
    <submittedName>
        <fullName evidence="2">Uncharacterized protein</fullName>
    </submittedName>
</protein>
<feature type="region of interest" description="Disordered" evidence="1">
    <location>
        <begin position="42"/>
        <end position="80"/>
    </location>
</feature>
<accession>A0AAV0T931</accession>